<dbReference type="CDD" id="cd06850">
    <property type="entry name" value="biotinyl_domain"/>
    <property type="match status" value="1"/>
</dbReference>
<dbReference type="InterPro" id="IPR011053">
    <property type="entry name" value="Single_hybrid_motif"/>
</dbReference>
<comment type="pathway">
    <text evidence="2 9">Lipid metabolism; fatty acid biosynthesis.</text>
</comment>
<reference evidence="12" key="1">
    <citation type="submission" date="2019-06" db="EMBL/GenBank/DDBJ databases">
        <title>The complete genome of Emcibacter congregatus ZYLT.</title>
        <authorList>
            <person name="Zhao Z."/>
        </authorList>
    </citation>
    <scope>NUCLEOTIDE SEQUENCE [LARGE SCALE GENOMIC DNA]</scope>
    <source>
        <strain evidence="12">MCCC 1A06723</strain>
    </source>
</reference>
<protein>
    <recommendedName>
        <fullName evidence="3 9">Biotin carboxyl carrier protein of acetyl-CoA carboxylase</fullName>
    </recommendedName>
</protein>
<evidence type="ECO:0000259" key="10">
    <source>
        <dbReference type="PROSITE" id="PS50968"/>
    </source>
</evidence>
<name>A0A501PSX9_9PROT</name>
<keyword evidence="7 9" id="KW-0275">Fatty acid biosynthesis</keyword>
<feature type="domain" description="Lipoyl-binding" evidence="10">
    <location>
        <begin position="74"/>
        <end position="150"/>
    </location>
</feature>
<dbReference type="OrthoDB" id="9811735at2"/>
<dbReference type="FunFam" id="2.40.50.100:FF:000003">
    <property type="entry name" value="Acetyl-CoA carboxylase biotin carboxyl carrier protein"/>
    <property type="match status" value="1"/>
</dbReference>
<dbReference type="PROSITE" id="PS00188">
    <property type="entry name" value="BIOTIN"/>
    <property type="match status" value="1"/>
</dbReference>
<keyword evidence="6 9" id="KW-0443">Lipid metabolism</keyword>
<proteinExistence type="predicted"/>
<dbReference type="UniPathway" id="UPA00094"/>
<sequence length="150" mass="15470">MHVDQELIRDLAALLNETDLSEIEVEDGDRKIRVCRNVTVAAAAPVAAPVAAAAAAPAAAPAEAASESSAADHPGAVLSPMVGTVYTAPEPNADNFIKVGDKVSAGDTILIVEAMKVMNHIHAPKSGTVTQILVENGQPVEYGEPLVIVE</sequence>
<dbReference type="InterPro" id="IPR001882">
    <property type="entry name" value="Biotin_BS"/>
</dbReference>
<evidence type="ECO:0000313" key="12">
    <source>
        <dbReference type="Proteomes" id="UP000319148"/>
    </source>
</evidence>
<dbReference type="EMBL" id="VFIY01000004">
    <property type="protein sequence ID" value="TPD63258.1"/>
    <property type="molecule type" value="Genomic_DNA"/>
</dbReference>
<dbReference type="Pfam" id="PF00364">
    <property type="entry name" value="Biotin_lipoyl"/>
    <property type="match status" value="1"/>
</dbReference>
<keyword evidence="8 9" id="KW-0092">Biotin</keyword>
<dbReference type="GO" id="GO:0003989">
    <property type="term" value="F:acetyl-CoA carboxylase activity"/>
    <property type="evidence" value="ECO:0007669"/>
    <property type="project" value="InterPro"/>
</dbReference>
<dbReference type="Proteomes" id="UP000319148">
    <property type="component" value="Unassembled WGS sequence"/>
</dbReference>
<evidence type="ECO:0000256" key="8">
    <source>
        <dbReference type="ARBA" id="ARBA00023267"/>
    </source>
</evidence>
<accession>A0A501PSX9</accession>
<dbReference type="RefSeq" id="WP_139938626.1">
    <property type="nucleotide sequence ID" value="NZ_JBHSYP010000022.1"/>
</dbReference>
<keyword evidence="5 9" id="KW-0276">Fatty acid metabolism</keyword>
<comment type="caution">
    <text evidence="11">The sequence shown here is derived from an EMBL/GenBank/DDBJ whole genome shotgun (WGS) entry which is preliminary data.</text>
</comment>
<dbReference type="InterPro" id="IPR000089">
    <property type="entry name" value="Biotin_lipoyl"/>
</dbReference>
<evidence type="ECO:0000256" key="5">
    <source>
        <dbReference type="ARBA" id="ARBA00022832"/>
    </source>
</evidence>
<evidence type="ECO:0000256" key="3">
    <source>
        <dbReference type="ARBA" id="ARBA00017562"/>
    </source>
</evidence>
<gene>
    <name evidence="11" type="primary">accB</name>
    <name evidence="11" type="ORF">FIV46_03170</name>
</gene>
<organism evidence="11 12">
    <name type="scientific">Emcibacter nanhaiensis</name>
    <dbReference type="NCBI Taxonomy" id="1505037"/>
    <lineage>
        <taxon>Bacteria</taxon>
        <taxon>Pseudomonadati</taxon>
        <taxon>Pseudomonadota</taxon>
        <taxon>Alphaproteobacteria</taxon>
        <taxon>Emcibacterales</taxon>
        <taxon>Emcibacteraceae</taxon>
        <taxon>Emcibacter</taxon>
    </lineage>
</organism>
<dbReference type="AlphaFoldDB" id="A0A501PSX9"/>
<evidence type="ECO:0000256" key="4">
    <source>
        <dbReference type="ARBA" id="ARBA00022516"/>
    </source>
</evidence>
<dbReference type="InterPro" id="IPR001249">
    <property type="entry name" value="AcCoA_biotinCC"/>
</dbReference>
<comment type="function">
    <text evidence="1 9">This protein is a component of the acetyl coenzyme A carboxylase complex; first, biotin carboxylase catalyzes the carboxylation of the carrier protein and then the transcarboxylase transfers the carboxyl group to form malonyl-CoA.</text>
</comment>
<evidence type="ECO:0000256" key="7">
    <source>
        <dbReference type="ARBA" id="ARBA00023160"/>
    </source>
</evidence>
<evidence type="ECO:0000313" key="11">
    <source>
        <dbReference type="EMBL" id="TPD63258.1"/>
    </source>
</evidence>
<dbReference type="InterPro" id="IPR050709">
    <property type="entry name" value="Biotin_Carboxyl_Carrier/Decarb"/>
</dbReference>
<evidence type="ECO:0000256" key="1">
    <source>
        <dbReference type="ARBA" id="ARBA00003761"/>
    </source>
</evidence>
<dbReference type="PROSITE" id="PS50968">
    <property type="entry name" value="BIOTINYL_LIPOYL"/>
    <property type="match status" value="1"/>
</dbReference>
<dbReference type="PANTHER" id="PTHR45266">
    <property type="entry name" value="OXALOACETATE DECARBOXYLASE ALPHA CHAIN"/>
    <property type="match status" value="1"/>
</dbReference>
<dbReference type="Gene3D" id="2.40.50.100">
    <property type="match status" value="1"/>
</dbReference>
<evidence type="ECO:0000256" key="2">
    <source>
        <dbReference type="ARBA" id="ARBA00005194"/>
    </source>
</evidence>
<dbReference type="GO" id="GO:0009317">
    <property type="term" value="C:acetyl-CoA carboxylase complex"/>
    <property type="evidence" value="ECO:0007669"/>
    <property type="project" value="InterPro"/>
</dbReference>
<evidence type="ECO:0000256" key="9">
    <source>
        <dbReference type="RuleBase" id="RU364072"/>
    </source>
</evidence>
<keyword evidence="4 9" id="KW-0444">Lipid biosynthesis</keyword>
<dbReference type="SUPFAM" id="SSF51230">
    <property type="entry name" value="Single hybrid motif"/>
    <property type="match status" value="1"/>
</dbReference>
<dbReference type="PANTHER" id="PTHR45266:SF3">
    <property type="entry name" value="OXALOACETATE DECARBOXYLASE ALPHA CHAIN"/>
    <property type="match status" value="1"/>
</dbReference>
<dbReference type="PRINTS" id="PR01071">
    <property type="entry name" value="ACOABIOTINCC"/>
</dbReference>
<dbReference type="NCBIfam" id="TIGR00531">
    <property type="entry name" value="BCCP"/>
    <property type="match status" value="1"/>
</dbReference>
<evidence type="ECO:0000256" key="6">
    <source>
        <dbReference type="ARBA" id="ARBA00023098"/>
    </source>
</evidence>
<dbReference type="GO" id="GO:0006633">
    <property type="term" value="P:fatty acid biosynthetic process"/>
    <property type="evidence" value="ECO:0007669"/>
    <property type="project" value="UniProtKB-UniPathway"/>
</dbReference>
<keyword evidence="12" id="KW-1185">Reference proteome</keyword>